<keyword evidence="5 7" id="KW-0687">Ribonucleoprotein</keyword>
<gene>
    <name evidence="7" type="primary">rplP</name>
    <name evidence="11" type="ORF">SAMN02745149_00992</name>
</gene>
<dbReference type="GO" id="GO:0006412">
    <property type="term" value="P:translation"/>
    <property type="evidence" value="ECO:0007669"/>
    <property type="project" value="UniProtKB-UniRule"/>
</dbReference>
<evidence type="ECO:0000313" key="12">
    <source>
        <dbReference type="Proteomes" id="UP000190423"/>
    </source>
</evidence>
<evidence type="ECO:0000256" key="3">
    <source>
        <dbReference type="ARBA" id="ARBA00022730"/>
    </source>
</evidence>
<evidence type="ECO:0000313" key="11">
    <source>
        <dbReference type="EMBL" id="SJZ37236.1"/>
    </source>
</evidence>
<dbReference type="GO" id="GO:0019843">
    <property type="term" value="F:rRNA binding"/>
    <property type="evidence" value="ECO:0007669"/>
    <property type="project" value="UniProtKB-UniRule"/>
</dbReference>
<dbReference type="Proteomes" id="UP000190423">
    <property type="component" value="Unassembled WGS sequence"/>
</dbReference>
<dbReference type="InterPro" id="IPR016180">
    <property type="entry name" value="Ribosomal_uL16_dom"/>
</dbReference>
<comment type="subunit">
    <text evidence="7 9">Part of the 50S ribosomal subunit.</text>
</comment>
<dbReference type="NCBIfam" id="TIGR01164">
    <property type="entry name" value="rplP_bact"/>
    <property type="match status" value="1"/>
</dbReference>
<dbReference type="OrthoDB" id="9802589at2"/>
<dbReference type="InterPro" id="IPR036920">
    <property type="entry name" value="Ribosomal_uL16_sf"/>
</dbReference>
<evidence type="ECO:0000256" key="2">
    <source>
        <dbReference type="ARBA" id="ARBA00022555"/>
    </source>
</evidence>
<dbReference type="InterPro" id="IPR000114">
    <property type="entry name" value="Ribosomal_uL16_bact-type"/>
</dbReference>
<evidence type="ECO:0000256" key="8">
    <source>
        <dbReference type="RuleBase" id="RU004413"/>
    </source>
</evidence>
<reference evidence="11 12" key="1">
    <citation type="submission" date="2017-02" db="EMBL/GenBank/DDBJ databases">
        <authorList>
            <person name="Peterson S.W."/>
        </authorList>
    </citation>
    <scope>NUCLEOTIDE SEQUENCE [LARGE SCALE GENOMIC DNA]</scope>
    <source>
        <strain evidence="11 12">ATCC BAA-908</strain>
    </source>
</reference>
<name>A0A1T4K488_TREPO</name>
<keyword evidence="2 7" id="KW-0820">tRNA-binding</keyword>
<dbReference type="EMBL" id="FUWG01000006">
    <property type="protein sequence ID" value="SJZ37236.1"/>
    <property type="molecule type" value="Genomic_DNA"/>
</dbReference>
<evidence type="ECO:0000256" key="7">
    <source>
        <dbReference type="HAMAP-Rule" id="MF_01342"/>
    </source>
</evidence>
<evidence type="ECO:0000256" key="5">
    <source>
        <dbReference type="ARBA" id="ARBA00023274"/>
    </source>
</evidence>
<dbReference type="GO" id="GO:0000049">
    <property type="term" value="F:tRNA binding"/>
    <property type="evidence" value="ECO:0007669"/>
    <property type="project" value="UniProtKB-KW"/>
</dbReference>
<dbReference type="HAMAP" id="MF_01342">
    <property type="entry name" value="Ribosomal_uL16"/>
    <property type="match status" value="1"/>
</dbReference>
<dbReference type="GO" id="GO:0022625">
    <property type="term" value="C:cytosolic large ribosomal subunit"/>
    <property type="evidence" value="ECO:0007669"/>
    <property type="project" value="TreeGrafter"/>
</dbReference>
<dbReference type="Pfam" id="PF00252">
    <property type="entry name" value="Ribosomal_L16"/>
    <property type="match status" value="1"/>
</dbReference>
<sequence>MPLSPKRVMHRKVQRGREKGNATRDNNIDFGDIALVAMEPTWLSAKVIEAARVAINRKLDRKGQVWIRVFPDKPISKKPAEVRMGKGKGAPESWAAVIKPGMILFEIAGVDLKLAERALELASSKLPIITKIAYKPTQD</sequence>
<keyword evidence="12" id="KW-1185">Reference proteome</keyword>
<dbReference type="InterPro" id="IPR020798">
    <property type="entry name" value="Ribosomal_uL16_CS"/>
</dbReference>
<dbReference type="SUPFAM" id="SSF54686">
    <property type="entry name" value="Ribosomal protein L16p/L10e"/>
    <property type="match status" value="1"/>
</dbReference>
<organism evidence="11 12">
    <name type="scientific">Treponema porcinum</name>
    <dbReference type="NCBI Taxonomy" id="261392"/>
    <lineage>
        <taxon>Bacteria</taxon>
        <taxon>Pseudomonadati</taxon>
        <taxon>Spirochaetota</taxon>
        <taxon>Spirochaetia</taxon>
        <taxon>Spirochaetales</taxon>
        <taxon>Treponemataceae</taxon>
        <taxon>Treponema</taxon>
    </lineage>
</organism>
<proteinExistence type="inferred from homology"/>
<dbReference type="GeneID" id="78316293"/>
<protein>
    <recommendedName>
        <fullName evidence="6 7">Large ribosomal subunit protein uL16</fullName>
    </recommendedName>
</protein>
<dbReference type="Gene3D" id="3.90.1170.10">
    <property type="entry name" value="Ribosomal protein L10e/L16"/>
    <property type="match status" value="1"/>
</dbReference>
<dbReference type="CDD" id="cd01433">
    <property type="entry name" value="Ribosomal_L16_L10e"/>
    <property type="match status" value="1"/>
</dbReference>
<dbReference type="InterPro" id="IPR047873">
    <property type="entry name" value="Ribosomal_uL16"/>
</dbReference>
<dbReference type="GO" id="GO:0003735">
    <property type="term" value="F:structural constituent of ribosome"/>
    <property type="evidence" value="ECO:0007669"/>
    <property type="project" value="InterPro"/>
</dbReference>
<evidence type="ECO:0000256" key="10">
    <source>
        <dbReference type="SAM" id="MobiDB-lite"/>
    </source>
</evidence>
<evidence type="ECO:0000256" key="4">
    <source>
        <dbReference type="ARBA" id="ARBA00022980"/>
    </source>
</evidence>
<evidence type="ECO:0000256" key="6">
    <source>
        <dbReference type="ARBA" id="ARBA00035198"/>
    </source>
</evidence>
<dbReference type="PANTHER" id="PTHR12220">
    <property type="entry name" value="50S/60S RIBOSOMAL PROTEIN L16"/>
    <property type="match status" value="1"/>
</dbReference>
<evidence type="ECO:0000256" key="1">
    <source>
        <dbReference type="ARBA" id="ARBA00008931"/>
    </source>
</evidence>
<keyword evidence="3 7" id="KW-0699">rRNA-binding</keyword>
<evidence type="ECO:0000256" key="9">
    <source>
        <dbReference type="RuleBase" id="RU004414"/>
    </source>
</evidence>
<comment type="similarity">
    <text evidence="1 7 8">Belongs to the universal ribosomal protein uL16 family.</text>
</comment>
<dbReference type="PROSITE" id="PS00701">
    <property type="entry name" value="RIBOSOMAL_L16_2"/>
    <property type="match status" value="1"/>
</dbReference>
<accession>A0A1T4K488</accession>
<dbReference type="AlphaFoldDB" id="A0A1T4K488"/>
<dbReference type="PRINTS" id="PR00060">
    <property type="entry name" value="RIBOSOMALL16"/>
</dbReference>
<keyword evidence="7 9" id="KW-0694">RNA-binding</keyword>
<feature type="region of interest" description="Disordered" evidence="10">
    <location>
        <begin position="1"/>
        <end position="23"/>
    </location>
</feature>
<keyword evidence="4 7" id="KW-0689">Ribosomal protein</keyword>
<dbReference type="PANTHER" id="PTHR12220:SF13">
    <property type="entry name" value="LARGE RIBOSOMAL SUBUNIT PROTEIN UL16M"/>
    <property type="match status" value="1"/>
</dbReference>
<dbReference type="STRING" id="261392.SAMN02745149_00992"/>
<dbReference type="RefSeq" id="WP_078932898.1">
    <property type="nucleotide sequence ID" value="NZ_FUWG01000006.1"/>
</dbReference>
<dbReference type="FunFam" id="3.90.1170.10:FF:000001">
    <property type="entry name" value="50S ribosomal protein L16"/>
    <property type="match status" value="1"/>
</dbReference>
<comment type="function">
    <text evidence="7 9">Binds 23S rRNA and is also seen to make contacts with the A and possibly P site tRNAs.</text>
</comment>